<keyword evidence="2" id="KW-1185">Reference proteome</keyword>
<dbReference type="InterPro" id="IPR028054">
    <property type="entry name" value="DUF4481"/>
</dbReference>
<protein>
    <submittedName>
        <fullName evidence="1">Uncharacterized protein</fullName>
    </submittedName>
</protein>
<sequence>MIRIGKKEKAIGIKERATLLYLRYASRWGNEAVRGLIDVSVVDPARHCATSQCPCQYIEQHLSCKPRGKFKFFSILYWVLASERYD</sequence>
<dbReference type="PANTHER" id="PTHR31193">
    <property type="entry name" value="TRANSMEMBRANE PROTEIN C9ORF91"/>
    <property type="match status" value="1"/>
</dbReference>
<dbReference type="Proteomes" id="UP000092462">
    <property type="component" value="Unassembled WGS sequence"/>
</dbReference>
<dbReference type="PANTHER" id="PTHR31193:SF1">
    <property type="entry name" value="TRANSMEMBRANE PROTEIN 268"/>
    <property type="match status" value="1"/>
</dbReference>
<dbReference type="EnsemblMetazoa" id="PPAI003949-RA">
    <property type="protein sequence ID" value="PPAI003949-PA"/>
    <property type="gene ID" value="PPAI003949"/>
</dbReference>
<proteinExistence type="predicted"/>
<dbReference type="VEuPathDB" id="VectorBase:PPAI003949"/>
<dbReference type="AlphaFoldDB" id="A0A1B0D8S6"/>
<dbReference type="VEuPathDB" id="VectorBase:PPAPM1_006950"/>
<evidence type="ECO:0000313" key="2">
    <source>
        <dbReference type="Proteomes" id="UP000092462"/>
    </source>
</evidence>
<evidence type="ECO:0000313" key="1">
    <source>
        <dbReference type="EnsemblMetazoa" id="PPAI003949-PA"/>
    </source>
</evidence>
<dbReference type="EMBL" id="AJVK01027701">
    <property type="status" value="NOT_ANNOTATED_CDS"/>
    <property type="molecule type" value="Genomic_DNA"/>
</dbReference>
<name>A0A1B0D8S6_PHLPP</name>
<accession>A0A1B0D8S6</accession>
<reference evidence="1" key="1">
    <citation type="submission" date="2022-08" db="UniProtKB">
        <authorList>
            <consortium name="EnsemblMetazoa"/>
        </authorList>
    </citation>
    <scope>IDENTIFICATION</scope>
    <source>
        <strain evidence="1">Israel</strain>
    </source>
</reference>
<organism evidence="1 2">
    <name type="scientific">Phlebotomus papatasi</name>
    <name type="common">Sandfly</name>
    <dbReference type="NCBI Taxonomy" id="29031"/>
    <lineage>
        <taxon>Eukaryota</taxon>
        <taxon>Metazoa</taxon>
        <taxon>Ecdysozoa</taxon>
        <taxon>Arthropoda</taxon>
        <taxon>Hexapoda</taxon>
        <taxon>Insecta</taxon>
        <taxon>Pterygota</taxon>
        <taxon>Neoptera</taxon>
        <taxon>Endopterygota</taxon>
        <taxon>Diptera</taxon>
        <taxon>Nematocera</taxon>
        <taxon>Psychodoidea</taxon>
        <taxon>Psychodidae</taxon>
        <taxon>Phlebotomus</taxon>
        <taxon>Phlebotomus</taxon>
    </lineage>
</organism>